<feature type="chain" id="PRO_5025608565" description="Carbohydrate esterase family 16 protein" evidence="2">
    <location>
        <begin position="22"/>
        <end position="337"/>
    </location>
</feature>
<dbReference type="PANTHER" id="PTHR45648:SF22">
    <property type="entry name" value="GDSL LIPASE_ACYLHYDROLASE FAMILY PROTEIN (AFU_ORTHOLOGUE AFUA_4G14700)"/>
    <property type="match status" value="1"/>
</dbReference>
<dbReference type="GO" id="GO:0016788">
    <property type="term" value="F:hydrolase activity, acting on ester bonds"/>
    <property type="evidence" value="ECO:0007669"/>
    <property type="project" value="InterPro"/>
</dbReference>
<feature type="signal peptide" evidence="2">
    <location>
        <begin position="1"/>
        <end position="21"/>
    </location>
</feature>
<dbReference type="EMBL" id="MU004230">
    <property type="protein sequence ID" value="KAF2674189.1"/>
    <property type="molecule type" value="Genomic_DNA"/>
</dbReference>
<organism evidence="3 4">
    <name type="scientific">Microthyrium microscopicum</name>
    <dbReference type="NCBI Taxonomy" id="703497"/>
    <lineage>
        <taxon>Eukaryota</taxon>
        <taxon>Fungi</taxon>
        <taxon>Dikarya</taxon>
        <taxon>Ascomycota</taxon>
        <taxon>Pezizomycotina</taxon>
        <taxon>Dothideomycetes</taxon>
        <taxon>Dothideomycetes incertae sedis</taxon>
        <taxon>Microthyriales</taxon>
        <taxon>Microthyriaceae</taxon>
        <taxon>Microthyrium</taxon>
    </lineage>
</organism>
<evidence type="ECO:0000313" key="3">
    <source>
        <dbReference type="EMBL" id="KAF2674189.1"/>
    </source>
</evidence>
<keyword evidence="4" id="KW-1185">Reference proteome</keyword>
<gene>
    <name evidence="3" type="ORF">BT63DRAFT_449181</name>
</gene>
<reference evidence="3" key="1">
    <citation type="journal article" date="2020" name="Stud. Mycol.">
        <title>101 Dothideomycetes genomes: a test case for predicting lifestyles and emergence of pathogens.</title>
        <authorList>
            <person name="Haridas S."/>
            <person name="Albert R."/>
            <person name="Binder M."/>
            <person name="Bloem J."/>
            <person name="Labutti K."/>
            <person name="Salamov A."/>
            <person name="Andreopoulos B."/>
            <person name="Baker S."/>
            <person name="Barry K."/>
            <person name="Bills G."/>
            <person name="Bluhm B."/>
            <person name="Cannon C."/>
            <person name="Castanera R."/>
            <person name="Culley D."/>
            <person name="Daum C."/>
            <person name="Ezra D."/>
            <person name="Gonzalez J."/>
            <person name="Henrissat B."/>
            <person name="Kuo A."/>
            <person name="Liang C."/>
            <person name="Lipzen A."/>
            <person name="Lutzoni F."/>
            <person name="Magnuson J."/>
            <person name="Mondo S."/>
            <person name="Nolan M."/>
            <person name="Ohm R."/>
            <person name="Pangilinan J."/>
            <person name="Park H.-J."/>
            <person name="Ramirez L."/>
            <person name="Alfaro M."/>
            <person name="Sun H."/>
            <person name="Tritt A."/>
            <person name="Yoshinaga Y."/>
            <person name="Zwiers L.-H."/>
            <person name="Turgeon B."/>
            <person name="Goodwin S."/>
            <person name="Spatafora J."/>
            <person name="Crous P."/>
            <person name="Grigoriev I."/>
        </authorList>
    </citation>
    <scope>NUCLEOTIDE SEQUENCE</scope>
    <source>
        <strain evidence="3">CBS 115976</strain>
    </source>
</reference>
<proteinExistence type="predicted"/>
<dbReference type="SUPFAM" id="SSF52266">
    <property type="entry name" value="SGNH hydrolase"/>
    <property type="match status" value="1"/>
</dbReference>
<name>A0A6A6UPI4_9PEZI</name>
<dbReference type="InterPro" id="IPR001087">
    <property type="entry name" value="GDSL"/>
</dbReference>
<accession>A0A6A6UPI4</accession>
<evidence type="ECO:0000256" key="1">
    <source>
        <dbReference type="ARBA" id="ARBA00022801"/>
    </source>
</evidence>
<dbReference type="OrthoDB" id="1600564at2759"/>
<dbReference type="Gene3D" id="3.40.50.1110">
    <property type="entry name" value="SGNH hydrolase"/>
    <property type="match status" value="1"/>
</dbReference>
<evidence type="ECO:0000313" key="4">
    <source>
        <dbReference type="Proteomes" id="UP000799302"/>
    </source>
</evidence>
<evidence type="ECO:0000256" key="2">
    <source>
        <dbReference type="SAM" id="SignalP"/>
    </source>
</evidence>
<dbReference type="Proteomes" id="UP000799302">
    <property type="component" value="Unassembled WGS sequence"/>
</dbReference>
<dbReference type="PANTHER" id="PTHR45648">
    <property type="entry name" value="GDSL LIPASE/ACYLHYDROLASE FAMILY PROTEIN (AFU_ORTHOLOGUE AFUA_4G14700)"/>
    <property type="match status" value="1"/>
</dbReference>
<dbReference type="InterPro" id="IPR051058">
    <property type="entry name" value="GDSL_Est/Lipase"/>
</dbReference>
<keyword evidence="1" id="KW-0378">Hydrolase</keyword>
<dbReference type="AlphaFoldDB" id="A0A6A6UPI4"/>
<evidence type="ECO:0008006" key="5">
    <source>
        <dbReference type="Google" id="ProtNLM"/>
    </source>
</evidence>
<sequence length="337" mass="37110">MPKLTTTTTILLTTLALTASAIPQSAPTCKSWPGFTALKNLFIFGDSYTQTGFNTSLSQPSASTPLGNPPYPGWTSSNGPNWVDYLTVKYNASKLLTYNLAWGGATVDAALAKPYASSVHSLVDQVEKDWMPKYASGNMRAKWMGRDSLFGMWVGINDVSGRYGDADFKNVDKIFKVWARLVEELYSSGARNFLFMDVPTIERSPQSQKYPTTLAKLTEFEKYWAKQIADVLVKTVNRHADATVVTYSTYDLFERVLKDPKSTPQTSKLTVITPEFCQAYKDGNVNGDQVKTGCKGTPNQYFWLNDLHPTPAIHEATAAEVAKALIAVPANACAPKL</sequence>
<dbReference type="CDD" id="cd01846">
    <property type="entry name" value="fatty_acyltransferase_like"/>
    <property type="match status" value="1"/>
</dbReference>
<keyword evidence="2" id="KW-0732">Signal</keyword>
<dbReference type="Pfam" id="PF00657">
    <property type="entry name" value="Lipase_GDSL"/>
    <property type="match status" value="1"/>
</dbReference>
<protein>
    <recommendedName>
        <fullName evidence="5">Carbohydrate esterase family 16 protein</fullName>
    </recommendedName>
</protein>
<dbReference type="InterPro" id="IPR036514">
    <property type="entry name" value="SGNH_hydro_sf"/>
</dbReference>